<organism evidence="1 2">
    <name type="scientific">Aliishimia ponticola</name>
    <dbReference type="NCBI Taxonomy" id="2499833"/>
    <lineage>
        <taxon>Bacteria</taxon>
        <taxon>Pseudomonadati</taxon>
        <taxon>Pseudomonadota</taxon>
        <taxon>Alphaproteobacteria</taxon>
        <taxon>Rhodobacterales</taxon>
        <taxon>Paracoccaceae</taxon>
        <taxon>Aliishimia</taxon>
    </lineage>
</organism>
<dbReference type="Gene3D" id="3.40.50.300">
    <property type="entry name" value="P-loop containing nucleotide triphosphate hydrolases"/>
    <property type="match status" value="1"/>
</dbReference>
<dbReference type="EMBL" id="SRKY01000002">
    <property type="protein sequence ID" value="THH37370.1"/>
    <property type="molecule type" value="Genomic_DNA"/>
</dbReference>
<evidence type="ECO:0008006" key="3">
    <source>
        <dbReference type="Google" id="ProtNLM"/>
    </source>
</evidence>
<dbReference type="AlphaFoldDB" id="A0A4S4NMB1"/>
<dbReference type="OrthoDB" id="7630980at2"/>
<dbReference type="Proteomes" id="UP000306602">
    <property type="component" value="Unassembled WGS sequence"/>
</dbReference>
<reference evidence="1 2" key="1">
    <citation type="submission" date="2019-04" db="EMBL/GenBank/DDBJ databases">
        <title>Shimia ponticola sp. nov., isolated from seawater.</title>
        <authorList>
            <person name="Kim Y.-O."/>
            <person name="Yoon J.-H."/>
        </authorList>
    </citation>
    <scope>NUCLEOTIDE SEQUENCE [LARGE SCALE GENOMIC DNA]</scope>
    <source>
        <strain evidence="1 2">MYP11</strain>
    </source>
</reference>
<name>A0A4S4NMB1_9RHOB</name>
<keyword evidence="2" id="KW-1185">Reference proteome</keyword>
<evidence type="ECO:0000313" key="1">
    <source>
        <dbReference type="EMBL" id="THH37370.1"/>
    </source>
</evidence>
<dbReference type="InterPro" id="IPR027417">
    <property type="entry name" value="P-loop_NTPase"/>
</dbReference>
<sequence>MTYQPLLGRRPVRAGPSLALLPDKDELNLHCGRLHEACGPARRNFALWLAARCTGPVLWVRPLWEVDRLNADGVADWVDPARIIFVDARRPEDVLWCLEEALRAGAVPLVIGDLPGLPGLTQVRRLHLAAETGGTQGAYVPLGLILTPGMGGAQGVESRWHLAPDHAGGAEQWQLARLRARTAPEARWTLQRRGTEGNRSLHAA</sequence>
<gene>
    <name evidence="1" type="ORF">E4Z66_10700</name>
</gene>
<protein>
    <recommendedName>
        <fullName evidence="3">Protein ImuA</fullName>
    </recommendedName>
</protein>
<evidence type="ECO:0000313" key="2">
    <source>
        <dbReference type="Proteomes" id="UP000306602"/>
    </source>
</evidence>
<comment type="caution">
    <text evidence="1">The sequence shown here is derived from an EMBL/GenBank/DDBJ whole genome shotgun (WGS) entry which is preliminary data.</text>
</comment>
<proteinExistence type="predicted"/>
<dbReference type="RefSeq" id="WP_136462966.1">
    <property type="nucleotide sequence ID" value="NZ_SRKY01000002.1"/>
</dbReference>
<dbReference type="SUPFAM" id="SSF52540">
    <property type="entry name" value="P-loop containing nucleoside triphosphate hydrolases"/>
    <property type="match status" value="1"/>
</dbReference>
<accession>A0A4S4NMB1</accession>